<sequence>MNTKISSHISKQRELSAFVALLSIGALVNSSSASTVVAEYSFDGGSISSSDTETATIAGDYVATVAPNTTSYSGTSSSSDNAFFFSFQTAANLNDAISSNDYQSFTLDVETAGASVSLESLDFDQGWWNTAASLDFSVSVLSSFDGFATAGELLGTYTIDGATTTDANTTVAQSINLAGLTEFQNLTSDVEFRFYFYDNSSATDRTHRIDNISLTASSVVIPEPSSMAFVFALVSLGSAVSLRRKQKNS</sequence>
<organism evidence="1 2">
    <name type="scientific">Thalassobacterium maritimum</name>
    <dbReference type="NCBI Taxonomy" id="3041265"/>
    <lineage>
        <taxon>Bacteria</taxon>
        <taxon>Pseudomonadati</taxon>
        <taxon>Verrucomicrobiota</taxon>
        <taxon>Opitutia</taxon>
        <taxon>Puniceicoccales</taxon>
        <taxon>Coraliomargaritaceae</taxon>
        <taxon>Thalassobacterium</taxon>
    </lineage>
</organism>
<dbReference type="EMBL" id="JARXHW010000029">
    <property type="protein sequence ID" value="MDQ8208330.1"/>
    <property type="molecule type" value="Genomic_DNA"/>
</dbReference>
<name>A0ABU1AW03_9BACT</name>
<proteinExistence type="predicted"/>
<comment type="caution">
    <text evidence="1">The sequence shown here is derived from an EMBL/GenBank/DDBJ whole genome shotgun (WGS) entry which is preliminary data.</text>
</comment>
<protein>
    <recommendedName>
        <fullName evidence="3">PEP-CTERM protein-sorting domain-containing protein</fullName>
    </recommendedName>
</protein>
<evidence type="ECO:0008006" key="3">
    <source>
        <dbReference type="Google" id="ProtNLM"/>
    </source>
</evidence>
<evidence type="ECO:0000313" key="1">
    <source>
        <dbReference type="EMBL" id="MDQ8208330.1"/>
    </source>
</evidence>
<evidence type="ECO:0000313" key="2">
    <source>
        <dbReference type="Proteomes" id="UP001225316"/>
    </source>
</evidence>
<dbReference type="RefSeq" id="WP_308950867.1">
    <property type="nucleotide sequence ID" value="NZ_JARXHW010000029.1"/>
</dbReference>
<dbReference type="Proteomes" id="UP001225316">
    <property type="component" value="Unassembled WGS sequence"/>
</dbReference>
<keyword evidence="2" id="KW-1185">Reference proteome</keyword>
<reference evidence="1 2" key="1">
    <citation type="submission" date="2023-04" db="EMBL/GenBank/DDBJ databases">
        <title>A novel bacteria isolated from coastal sediment.</title>
        <authorList>
            <person name="Liu X.-J."/>
            <person name="Du Z.-J."/>
        </authorList>
    </citation>
    <scope>NUCLEOTIDE SEQUENCE [LARGE SCALE GENOMIC DNA]</scope>
    <source>
        <strain evidence="1 2">SDUM461003</strain>
    </source>
</reference>
<accession>A0ABU1AW03</accession>
<gene>
    <name evidence="1" type="ORF">QEH52_12470</name>
</gene>